<keyword evidence="2" id="KW-1185">Reference proteome</keyword>
<dbReference type="RefSeq" id="XP_014563699.1">
    <property type="nucleotide sequence ID" value="XM_014708213.1"/>
</dbReference>
<gene>
    <name evidence="1" type="ORF">M896_050640</name>
</gene>
<reference evidence="1 2" key="1">
    <citation type="journal article" date="2014" name="MBio">
        <title>The Ordospora colligata genome; evolution of extreme reduction in microsporidia and host-to-parasite horizontal gene transfer.</title>
        <authorList>
            <person name="Pombert J.-F."/>
            <person name="Haag K.L."/>
            <person name="Beidas S."/>
            <person name="Ebert D."/>
            <person name="Keeling P.J."/>
        </authorList>
    </citation>
    <scope>NUCLEOTIDE SEQUENCE [LARGE SCALE GENOMIC DNA]</scope>
    <source>
        <strain evidence="1 2">OC4</strain>
    </source>
</reference>
<dbReference type="InParanoid" id="A0A0B2UKV5"/>
<dbReference type="AlphaFoldDB" id="A0A0B2UKV5"/>
<evidence type="ECO:0000313" key="2">
    <source>
        <dbReference type="Proteomes" id="UP000031056"/>
    </source>
</evidence>
<dbReference type="HOGENOM" id="CLU_1045951_0_0_1"/>
<accession>A0A0B2UKV5</accession>
<protein>
    <submittedName>
        <fullName evidence="1">Uncharacterized protein</fullName>
    </submittedName>
</protein>
<dbReference type="VEuPathDB" id="MicrosporidiaDB:M896_050640"/>
<dbReference type="OrthoDB" id="2190614at2759"/>
<proteinExistence type="predicted"/>
<dbReference type="GeneID" id="26261717"/>
<sequence length="267" mass="30484">MPISEKILLKILEHKNSNMDKVFNLMCTLLGLQYFFEGTEQRVYTLASPSFIIDVSESAVKLTFVEERFSECFRYVEFYLGKFLANKNLVNFYYYLKMFAKMETGYDELLDGKCTDTCRCVYDGKYCANVPFSKIVQLSGAAVYNIYRHRLERHLYAGGTIIAIPEHSNENDVALMAVKCDNGNCVDVVMNLNLAVHINSEALCRKTFECISSTDVYWKGLCKGNDVTVRSDLSVYVNGCIRREIAFLMKLGKSLEFSLCFFDGLCC</sequence>
<dbReference type="Proteomes" id="UP000031056">
    <property type="component" value="Unassembled WGS sequence"/>
</dbReference>
<name>A0A0B2UKV5_9MICR</name>
<dbReference type="EMBL" id="JOKQ01000005">
    <property type="protein sequence ID" value="KHN69657.1"/>
    <property type="molecule type" value="Genomic_DNA"/>
</dbReference>
<comment type="caution">
    <text evidence="1">The sequence shown here is derived from an EMBL/GenBank/DDBJ whole genome shotgun (WGS) entry which is preliminary data.</text>
</comment>
<evidence type="ECO:0000313" key="1">
    <source>
        <dbReference type="EMBL" id="KHN69657.1"/>
    </source>
</evidence>
<organism evidence="1 2">
    <name type="scientific">Ordospora colligata OC4</name>
    <dbReference type="NCBI Taxonomy" id="1354746"/>
    <lineage>
        <taxon>Eukaryota</taxon>
        <taxon>Fungi</taxon>
        <taxon>Fungi incertae sedis</taxon>
        <taxon>Microsporidia</taxon>
        <taxon>Ordosporidae</taxon>
        <taxon>Ordospora</taxon>
    </lineage>
</organism>